<keyword evidence="3" id="KW-0223">Dioxygenase</keyword>
<evidence type="ECO:0000259" key="8">
    <source>
        <dbReference type="PROSITE" id="PS51471"/>
    </source>
</evidence>
<dbReference type="Pfam" id="PF13640">
    <property type="entry name" value="2OG-FeII_Oxy_3"/>
    <property type="match status" value="1"/>
</dbReference>
<feature type="region of interest" description="Disordered" evidence="6">
    <location>
        <begin position="42"/>
        <end position="97"/>
    </location>
</feature>
<feature type="signal peptide" evidence="7">
    <location>
        <begin position="1"/>
        <end position="27"/>
    </location>
</feature>
<evidence type="ECO:0000256" key="3">
    <source>
        <dbReference type="ARBA" id="ARBA00022964"/>
    </source>
</evidence>
<dbReference type="EMBL" id="HBGK01005475">
    <property type="protein sequence ID" value="CAD9273994.1"/>
    <property type="molecule type" value="Transcribed_RNA"/>
</dbReference>
<dbReference type="InterPro" id="IPR044862">
    <property type="entry name" value="Pro_4_hyd_alph_FE2OG_OXY"/>
</dbReference>
<feature type="domain" description="Fe2OG dioxygenase" evidence="8">
    <location>
        <begin position="240"/>
        <end position="353"/>
    </location>
</feature>
<dbReference type="SMART" id="SM00702">
    <property type="entry name" value="P4Hc"/>
    <property type="match status" value="1"/>
</dbReference>
<protein>
    <recommendedName>
        <fullName evidence="8">Fe2OG dioxygenase domain-containing protein</fullName>
    </recommendedName>
</protein>
<feature type="chain" id="PRO_5031336736" description="Fe2OG dioxygenase domain-containing protein" evidence="7">
    <location>
        <begin position="28"/>
        <end position="382"/>
    </location>
</feature>
<comment type="cofactor">
    <cofactor evidence="1">
        <name>L-ascorbate</name>
        <dbReference type="ChEBI" id="CHEBI:38290"/>
    </cofactor>
</comment>
<proteinExistence type="predicted"/>
<sequence length="382" mass="42158">MKVFALAASSVCLDILLLTTSTTTATGHTFIPPSCFAGGFGAAKSPSKKSKKKEKKKRKTGLSGLEDAAPKQKPEPTNVAGGTSVAEEPELDKWGLPPPTEEDIFPLMPPETEIIAADGTETLRDIESAIKDHIELDLSRFDESGIERNPSSSSVPMKLRLLHRSPPVLGIENFFTNEECEQVKDVTNMEGDDSSLEVTSATFSPLAFSKRTSTSWFCFYEQMPVLLAKARSVLGIPLKQMEEPQIVRYRSGEEFSWHYDEIPPTQLENGGQRVATLLVYLNDVKRGGGTIFRDLKQADGTLHGDSSLTVQPKEGSALLFFPAYRDGRPDDRTLHKGEVAHDEKWITQMWIHERAYEPVVPPGNSHEAALGIVNQVEEQLGY</sequence>
<dbReference type="GO" id="GO:0004656">
    <property type="term" value="F:procollagen-proline 4-dioxygenase activity"/>
    <property type="evidence" value="ECO:0007669"/>
    <property type="project" value="TreeGrafter"/>
</dbReference>
<dbReference type="Gene3D" id="2.60.120.620">
    <property type="entry name" value="q2cbj1_9rhob like domain"/>
    <property type="match status" value="1"/>
</dbReference>
<evidence type="ECO:0000256" key="2">
    <source>
        <dbReference type="ARBA" id="ARBA00022723"/>
    </source>
</evidence>
<dbReference type="PANTHER" id="PTHR10869:SF229">
    <property type="entry name" value="PROLYL 4-HYDROXYLASE ALPHA SUBUNIT DOMAIN-CONTAINING PROTEIN"/>
    <property type="match status" value="1"/>
</dbReference>
<keyword evidence="5" id="KW-0408">Iron</keyword>
<dbReference type="InterPro" id="IPR005123">
    <property type="entry name" value="Oxoglu/Fe-dep_dioxygenase_dom"/>
</dbReference>
<evidence type="ECO:0000256" key="6">
    <source>
        <dbReference type="SAM" id="MobiDB-lite"/>
    </source>
</evidence>
<dbReference type="GO" id="GO:0031418">
    <property type="term" value="F:L-ascorbic acid binding"/>
    <property type="evidence" value="ECO:0007669"/>
    <property type="project" value="InterPro"/>
</dbReference>
<dbReference type="AlphaFoldDB" id="A0A7S1URD7"/>
<dbReference type="PANTHER" id="PTHR10869">
    <property type="entry name" value="PROLYL 4-HYDROXYLASE ALPHA SUBUNIT"/>
    <property type="match status" value="1"/>
</dbReference>
<organism evidence="9">
    <name type="scientific">Grammatophora oceanica</name>
    <dbReference type="NCBI Taxonomy" id="210454"/>
    <lineage>
        <taxon>Eukaryota</taxon>
        <taxon>Sar</taxon>
        <taxon>Stramenopiles</taxon>
        <taxon>Ochrophyta</taxon>
        <taxon>Bacillariophyta</taxon>
        <taxon>Fragilariophyceae</taxon>
        <taxon>Fragilariophycidae</taxon>
        <taxon>Rhabdonematales</taxon>
        <taxon>Grammatophoraceae</taxon>
        <taxon>Grammatophora</taxon>
    </lineage>
</organism>
<keyword evidence="2" id="KW-0479">Metal-binding</keyword>
<evidence type="ECO:0000256" key="7">
    <source>
        <dbReference type="SAM" id="SignalP"/>
    </source>
</evidence>
<dbReference type="GO" id="GO:0005506">
    <property type="term" value="F:iron ion binding"/>
    <property type="evidence" value="ECO:0007669"/>
    <property type="project" value="InterPro"/>
</dbReference>
<name>A0A7S1URD7_9STRA</name>
<dbReference type="InterPro" id="IPR006620">
    <property type="entry name" value="Pro_4_hyd_alph"/>
</dbReference>
<evidence type="ECO:0000313" key="9">
    <source>
        <dbReference type="EMBL" id="CAD9273994.1"/>
    </source>
</evidence>
<keyword evidence="7" id="KW-0732">Signal</keyword>
<keyword evidence="4" id="KW-0560">Oxidoreductase</keyword>
<evidence type="ECO:0000256" key="4">
    <source>
        <dbReference type="ARBA" id="ARBA00023002"/>
    </source>
</evidence>
<dbReference type="InterPro" id="IPR045054">
    <property type="entry name" value="P4HA-like"/>
</dbReference>
<gene>
    <name evidence="9" type="ORF">GOCE00092_LOCUS2902</name>
</gene>
<reference evidence="9" key="1">
    <citation type="submission" date="2021-01" db="EMBL/GenBank/DDBJ databases">
        <authorList>
            <person name="Corre E."/>
            <person name="Pelletier E."/>
            <person name="Niang G."/>
            <person name="Scheremetjew M."/>
            <person name="Finn R."/>
            <person name="Kale V."/>
            <person name="Holt S."/>
            <person name="Cochrane G."/>
            <person name="Meng A."/>
            <person name="Brown T."/>
            <person name="Cohen L."/>
        </authorList>
    </citation>
    <scope>NUCLEOTIDE SEQUENCE</scope>
    <source>
        <strain evidence="9">CCMP 410</strain>
    </source>
</reference>
<evidence type="ECO:0000256" key="1">
    <source>
        <dbReference type="ARBA" id="ARBA00001961"/>
    </source>
</evidence>
<dbReference type="PROSITE" id="PS51471">
    <property type="entry name" value="FE2OG_OXY"/>
    <property type="match status" value="1"/>
</dbReference>
<accession>A0A7S1URD7</accession>
<dbReference type="GO" id="GO:0005783">
    <property type="term" value="C:endoplasmic reticulum"/>
    <property type="evidence" value="ECO:0007669"/>
    <property type="project" value="TreeGrafter"/>
</dbReference>
<evidence type="ECO:0000256" key="5">
    <source>
        <dbReference type="ARBA" id="ARBA00023004"/>
    </source>
</evidence>
<feature type="compositionally biased region" description="Basic residues" evidence="6">
    <location>
        <begin position="46"/>
        <end position="60"/>
    </location>
</feature>